<dbReference type="InterPro" id="IPR017930">
    <property type="entry name" value="Myb_dom"/>
</dbReference>
<proteinExistence type="predicted"/>
<dbReference type="InterPro" id="IPR009057">
    <property type="entry name" value="Homeodomain-like_sf"/>
</dbReference>
<name>A0A6V4F7L6_9EUKA</name>
<feature type="domain" description="Myb-like" evidence="2">
    <location>
        <begin position="347"/>
        <end position="397"/>
    </location>
</feature>
<dbReference type="GO" id="GO:0000981">
    <property type="term" value="F:DNA-binding transcription factor activity, RNA polymerase II-specific"/>
    <property type="evidence" value="ECO:0007669"/>
    <property type="project" value="TreeGrafter"/>
</dbReference>
<evidence type="ECO:0000256" key="1">
    <source>
        <dbReference type="SAM" id="MobiDB-lite"/>
    </source>
</evidence>
<dbReference type="InterPro" id="IPR050560">
    <property type="entry name" value="MYB_TF"/>
</dbReference>
<accession>A0A6V4F7L6</accession>
<dbReference type="Pfam" id="PF00249">
    <property type="entry name" value="Myb_DNA-binding"/>
    <property type="match status" value="2"/>
</dbReference>
<dbReference type="CDD" id="cd00167">
    <property type="entry name" value="SANT"/>
    <property type="match status" value="2"/>
</dbReference>
<feature type="domain" description="HTH myb-type" evidence="3">
    <location>
        <begin position="352"/>
        <end position="401"/>
    </location>
</feature>
<dbReference type="GO" id="GO:0005634">
    <property type="term" value="C:nucleus"/>
    <property type="evidence" value="ECO:0007669"/>
    <property type="project" value="TreeGrafter"/>
</dbReference>
<evidence type="ECO:0000259" key="2">
    <source>
        <dbReference type="PROSITE" id="PS50090"/>
    </source>
</evidence>
<dbReference type="PROSITE" id="PS50090">
    <property type="entry name" value="MYB_LIKE"/>
    <property type="match status" value="2"/>
</dbReference>
<dbReference type="InterPro" id="IPR001005">
    <property type="entry name" value="SANT/Myb"/>
</dbReference>
<protein>
    <submittedName>
        <fullName evidence="4">Uncharacterized protein</fullName>
    </submittedName>
</protein>
<organism evidence="4">
    <name type="scientific">Prymnesium polylepis</name>
    <dbReference type="NCBI Taxonomy" id="72548"/>
    <lineage>
        <taxon>Eukaryota</taxon>
        <taxon>Haptista</taxon>
        <taxon>Haptophyta</taxon>
        <taxon>Prymnesiophyceae</taxon>
        <taxon>Prymnesiales</taxon>
        <taxon>Prymnesiaceae</taxon>
        <taxon>Prymnesium</taxon>
    </lineage>
</organism>
<dbReference type="EMBL" id="HBKO01021957">
    <property type="protein sequence ID" value="CAE2225531.1"/>
    <property type="molecule type" value="Transcribed_RNA"/>
</dbReference>
<dbReference type="PROSITE" id="PS51294">
    <property type="entry name" value="HTH_MYB"/>
    <property type="match status" value="2"/>
</dbReference>
<evidence type="ECO:0000259" key="3">
    <source>
        <dbReference type="PROSITE" id="PS51294"/>
    </source>
</evidence>
<feature type="region of interest" description="Disordered" evidence="1">
    <location>
        <begin position="321"/>
        <end position="356"/>
    </location>
</feature>
<dbReference type="Gene3D" id="1.10.10.60">
    <property type="entry name" value="Homeodomain-like"/>
    <property type="match status" value="2"/>
</dbReference>
<dbReference type="PANTHER" id="PTHR45614">
    <property type="entry name" value="MYB PROTEIN-RELATED"/>
    <property type="match status" value="1"/>
</dbReference>
<sequence length="412" mass="43882">MKYNTAPMRLNKRGSTDDLLADAIGDDCASFGAGSWPKSSRRRTSRDGMSLWELKEALTQAPTEAGACAAQLHAATAPAADDDAAFDDLIALDALDALVADELSEFSEELTREASDSVGTAHLVDAVFGLALAPPHSAHDALVCADRSIEAPMVEAAPTAAPDHNELLAMLHPESPARESFGSFDEFEALDDSLDSFEQSVAALPTGAALDDDDDASPVAVTMFDHEELLAIVAHHRSAPNPTAGGSPASVTATSGEGGKAAGKGDSGRNGGERKEWTNAEDEAIRGAVAAHGCKWRVIAAMLPGRSDDAVRNRWSRLKSLESGMPLPPPPPPARKLSTDGGGKPERVRPERVSWSRTEDETILQSVHEIGTKWHKIANRLPGRTDHAIRNRFHRLQTMYADGDKQLSAPVR</sequence>
<reference evidence="4" key="1">
    <citation type="submission" date="2021-01" db="EMBL/GenBank/DDBJ databases">
        <authorList>
            <person name="Corre E."/>
            <person name="Pelletier E."/>
            <person name="Niang G."/>
            <person name="Scheremetjew M."/>
            <person name="Finn R."/>
            <person name="Kale V."/>
            <person name="Holt S."/>
            <person name="Cochrane G."/>
            <person name="Meng A."/>
            <person name="Brown T."/>
            <person name="Cohen L."/>
        </authorList>
    </citation>
    <scope>NUCLEOTIDE SEQUENCE</scope>
    <source>
        <strain evidence="4">UIO037</strain>
    </source>
</reference>
<gene>
    <name evidence="4" type="ORF">CPOL0286_LOCUS9924</name>
</gene>
<feature type="compositionally biased region" description="Basic and acidic residues" evidence="1">
    <location>
        <begin position="343"/>
        <end position="356"/>
    </location>
</feature>
<evidence type="ECO:0000313" key="4">
    <source>
        <dbReference type="EMBL" id="CAE2225531.1"/>
    </source>
</evidence>
<dbReference type="SMART" id="SM00717">
    <property type="entry name" value="SANT"/>
    <property type="match status" value="2"/>
</dbReference>
<dbReference type="SUPFAM" id="SSF46689">
    <property type="entry name" value="Homeodomain-like"/>
    <property type="match status" value="1"/>
</dbReference>
<dbReference type="AlphaFoldDB" id="A0A6V4F7L6"/>
<feature type="domain" description="Myb-like" evidence="2">
    <location>
        <begin position="269"/>
        <end position="319"/>
    </location>
</feature>
<dbReference type="GO" id="GO:0000978">
    <property type="term" value="F:RNA polymerase II cis-regulatory region sequence-specific DNA binding"/>
    <property type="evidence" value="ECO:0007669"/>
    <property type="project" value="TreeGrafter"/>
</dbReference>
<feature type="domain" description="HTH myb-type" evidence="3">
    <location>
        <begin position="277"/>
        <end position="323"/>
    </location>
</feature>
<feature type="region of interest" description="Disordered" evidence="1">
    <location>
        <begin position="238"/>
        <end position="278"/>
    </location>
</feature>